<dbReference type="InterPro" id="IPR018800">
    <property type="entry name" value="PRCC"/>
</dbReference>
<evidence type="ECO:0000256" key="1">
    <source>
        <dbReference type="SAM" id="MobiDB-lite"/>
    </source>
</evidence>
<reference evidence="3" key="1">
    <citation type="submission" date="2025-08" db="UniProtKB">
        <authorList>
            <consortium name="RefSeq"/>
        </authorList>
    </citation>
    <scope>IDENTIFICATION</scope>
    <source>
        <tissue evidence="3">Whole Larva</tissue>
    </source>
</reference>
<keyword evidence="2" id="KW-1185">Reference proteome</keyword>
<evidence type="ECO:0000313" key="2">
    <source>
        <dbReference type="Proteomes" id="UP000695000"/>
    </source>
</evidence>
<dbReference type="PANTHER" id="PTHR13621">
    <property type="entry name" value="PROLINE-RICH PROTEIN PRCC"/>
    <property type="match status" value="1"/>
</dbReference>
<feature type="region of interest" description="Disordered" evidence="1">
    <location>
        <begin position="145"/>
        <end position="192"/>
    </location>
</feature>
<sequence>MALVAYGSDSESDNYSDHDEDKPGTVTLLQKSSSNEAQSSDKIEEGPDTLFKKLPDPKMDTNPDIEEEVDEFLMKKEVALEKPQKLKKIIKIGVPALEQFDSDEEDAKPLKLRLQASKASGLFAILPAPKNVPMTNRTFVPNVLTKKKKPTATITRPKQETKPKVAEKRKLPQESDDEDDDESKVETFDDETWKQVCGKKKKPVKIIPDAEEDATPDTTVDSAPDAQEPYGGLDNEAFKQLVGSGKLHKENIKLVDINEAEVLTEKDAWVTKALTDPEANPKGTAINDPVNNTCKKKHHITYLAQQAASTVIESFSTLTVSGLGAETCGDCCSCCCCCCCTGGDAPKTGLEAMNWWWCWPKYVGAVISGW</sequence>
<dbReference type="PANTHER" id="PTHR13621:SF2">
    <property type="entry name" value="PROLINE-RICH PROTEIN PRCC"/>
    <property type="match status" value="1"/>
</dbReference>
<gene>
    <name evidence="3" type="primary">LOC108558909</name>
</gene>
<feature type="region of interest" description="Disordered" evidence="1">
    <location>
        <begin position="205"/>
        <end position="232"/>
    </location>
</feature>
<feature type="compositionally biased region" description="Basic and acidic residues" evidence="1">
    <location>
        <begin position="157"/>
        <end position="173"/>
    </location>
</feature>
<dbReference type="RefSeq" id="XP_017771456.1">
    <property type="nucleotide sequence ID" value="XM_017915967.1"/>
</dbReference>
<feature type="compositionally biased region" description="Basic and acidic residues" evidence="1">
    <location>
        <begin position="39"/>
        <end position="61"/>
    </location>
</feature>
<name>A0ABM1MA56_NICVS</name>
<feature type="compositionally biased region" description="Polar residues" evidence="1">
    <location>
        <begin position="27"/>
        <end position="38"/>
    </location>
</feature>
<dbReference type="Proteomes" id="UP000695000">
    <property type="component" value="Unplaced"/>
</dbReference>
<dbReference type="GeneID" id="108558909"/>
<feature type="region of interest" description="Disordered" evidence="1">
    <location>
        <begin position="1"/>
        <end position="63"/>
    </location>
</feature>
<organism evidence="2 3">
    <name type="scientific">Nicrophorus vespilloides</name>
    <name type="common">Boreal carrion beetle</name>
    <dbReference type="NCBI Taxonomy" id="110193"/>
    <lineage>
        <taxon>Eukaryota</taxon>
        <taxon>Metazoa</taxon>
        <taxon>Ecdysozoa</taxon>
        <taxon>Arthropoda</taxon>
        <taxon>Hexapoda</taxon>
        <taxon>Insecta</taxon>
        <taxon>Pterygota</taxon>
        <taxon>Neoptera</taxon>
        <taxon>Endopterygota</taxon>
        <taxon>Coleoptera</taxon>
        <taxon>Polyphaga</taxon>
        <taxon>Staphyliniformia</taxon>
        <taxon>Silphidae</taxon>
        <taxon>Nicrophorinae</taxon>
        <taxon>Nicrophorus</taxon>
    </lineage>
</organism>
<feature type="compositionally biased region" description="Acidic residues" evidence="1">
    <location>
        <begin position="174"/>
        <end position="183"/>
    </location>
</feature>
<proteinExistence type="predicted"/>
<dbReference type="Pfam" id="PF10253">
    <property type="entry name" value="PRCC"/>
    <property type="match status" value="1"/>
</dbReference>
<protein>
    <submittedName>
        <fullName evidence="3">Uncharacterized protein LOC108558909 isoform X1</fullName>
    </submittedName>
</protein>
<accession>A0ABM1MA56</accession>
<evidence type="ECO:0000313" key="3">
    <source>
        <dbReference type="RefSeq" id="XP_017771456.1"/>
    </source>
</evidence>